<feature type="binding site" evidence="8">
    <location>
        <position position="79"/>
    </location>
    <ligand>
        <name>Zn(2+)</name>
        <dbReference type="ChEBI" id="CHEBI:29105"/>
        <note>catalytic</note>
    </ligand>
</feature>
<dbReference type="InterPro" id="IPR016192">
    <property type="entry name" value="APOBEC/CMP_deaminase_Zn-bd"/>
</dbReference>
<dbReference type="InterPro" id="IPR000639">
    <property type="entry name" value="Epox_hydrolase-like"/>
</dbReference>
<proteinExistence type="inferred from homology"/>
<evidence type="ECO:0000256" key="1">
    <source>
        <dbReference type="ARBA" id="ARBA00010669"/>
    </source>
</evidence>
<gene>
    <name evidence="8" type="primary">tadA</name>
    <name evidence="10" type="ORF">GCM10022279_25260</name>
</gene>
<protein>
    <recommendedName>
        <fullName evidence="8">tRNA-specific adenosine deaminase</fullName>
        <ecNumber evidence="8">3.5.4.33</ecNumber>
    </recommendedName>
</protein>
<dbReference type="Pfam" id="PF00561">
    <property type="entry name" value="Abhydrolase_1"/>
    <property type="match status" value="1"/>
</dbReference>
<dbReference type="SUPFAM" id="SSF53927">
    <property type="entry name" value="Cytidine deaminase-like"/>
    <property type="match status" value="1"/>
</dbReference>
<dbReference type="PROSITE" id="PS51747">
    <property type="entry name" value="CYT_DCMP_DEAMINASES_2"/>
    <property type="match status" value="1"/>
</dbReference>
<evidence type="ECO:0000313" key="10">
    <source>
        <dbReference type="EMBL" id="GAA4000414.1"/>
    </source>
</evidence>
<evidence type="ECO:0000256" key="4">
    <source>
        <dbReference type="ARBA" id="ARBA00022723"/>
    </source>
</evidence>
<feature type="active site" description="Proton donor" evidence="8">
    <location>
        <position position="48"/>
    </location>
</feature>
<dbReference type="Proteomes" id="UP001501627">
    <property type="component" value="Unassembled WGS sequence"/>
</dbReference>
<dbReference type="EMBL" id="BAABBP010000025">
    <property type="protein sequence ID" value="GAA4000414.1"/>
    <property type="molecule type" value="Genomic_DNA"/>
</dbReference>
<dbReference type="PANTHER" id="PTHR11079">
    <property type="entry name" value="CYTOSINE DEAMINASE FAMILY MEMBER"/>
    <property type="match status" value="1"/>
</dbReference>
<feature type="binding site" evidence="8">
    <location>
        <position position="76"/>
    </location>
    <ligand>
        <name>Zn(2+)</name>
        <dbReference type="ChEBI" id="CHEBI:29105"/>
        <note>catalytic</note>
    </ligand>
</feature>
<keyword evidence="4 8" id="KW-0479">Metal-binding</keyword>
<feature type="domain" description="CMP/dCMP-type deaminase" evidence="9">
    <location>
        <begin position="1"/>
        <end position="122"/>
    </location>
</feature>
<feature type="binding site" evidence="8">
    <location>
        <position position="46"/>
    </location>
    <ligand>
        <name>Zn(2+)</name>
        <dbReference type="ChEBI" id="CHEBI:29105"/>
        <note>catalytic</note>
    </ligand>
</feature>
<keyword evidence="6 8" id="KW-0862">Zinc</keyword>
<evidence type="ECO:0000313" key="11">
    <source>
        <dbReference type="Proteomes" id="UP001501627"/>
    </source>
</evidence>
<comment type="catalytic activity">
    <reaction evidence="7 8">
        <text>adenosine(34) in tRNA + H2O + H(+) = inosine(34) in tRNA + NH4(+)</text>
        <dbReference type="Rhea" id="RHEA:43168"/>
        <dbReference type="Rhea" id="RHEA-COMP:10373"/>
        <dbReference type="Rhea" id="RHEA-COMP:10374"/>
        <dbReference type="ChEBI" id="CHEBI:15377"/>
        <dbReference type="ChEBI" id="CHEBI:15378"/>
        <dbReference type="ChEBI" id="CHEBI:28938"/>
        <dbReference type="ChEBI" id="CHEBI:74411"/>
        <dbReference type="ChEBI" id="CHEBI:82852"/>
        <dbReference type="EC" id="3.5.4.33"/>
    </reaction>
</comment>
<accession>A0ABP7RPN7</accession>
<dbReference type="EC" id="3.5.4.33" evidence="8"/>
<reference evidence="11" key="1">
    <citation type="journal article" date="2019" name="Int. J. Syst. Evol. Microbiol.">
        <title>The Global Catalogue of Microorganisms (GCM) 10K type strain sequencing project: providing services to taxonomists for standard genome sequencing and annotation.</title>
        <authorList>
            <consortium name="The Broad Institute Genomics Platform"/>
            <consortium name="The Broad Institute Genome Sequencing Center for Infectious Disease"/>
            <person name="Wu L."/>
            <person name="Ma J."/>
        </authorList>
    </citation>
    <scope>NUCLEOTIDE SEQUENCE [LARGE SCALE GENOMIC DNA]</scope>
    <source>
        <strain evidence="11">JCM 17561</strain>
    </source>
</reference>
<evidence type="ECO:0000256" key="6">
    <source>
        <dbReference type="ARBA" id="ARBA00022833"/>
    </source>
</evidence>
<dbReference type="Pfam" id="PF14437">
    <property type="entry name" value="MafB19-deam"/>
    <property type="match status" value="1"/>
</dbReference>
<dbReference type="HAMAP" id="MF_00972">
    <property type="entry name" value="tRNA_aden_deaminase"/>
    <property type="match status" value="1"/>
</dbReference>
<dbReference type="Gene3D" id="3.40.50.1820">
    <property type="entry name" value="alpha/beta hydrolase"/>
    <property type="match status" value="1"/>
</dbReference>
<dbReference type="InterPro" id="IPR002125">
    <property type="entry name" value="CMP_dCMP_dom"/>
</dbReference>
<dbReference type="InterPro" id="IPR029058">
    <property type="entry name" value="AB_hydrolase_fold"/>
</dbReference>
<evidence type="ECO:0000256" key="5">
    <source>
        <dbReference type="ARBA" id="ARBA00022801"/>
    </source>
</evidence>
<comment type="caution">
    <text evidence="10">The sequence shown here is derived from an EMBL/GenBank/DDBJ whole genome shotgun (WGS) entry which is preliminary data.</text>
</comment>
<dbReference type="RefSeq" id="WP_425549923.1">
    <property type="nucleotide sequence ID" value="NZ_BAABBP010000025.1"/>
</dbReference>
<dbReference type="CDD" id="cd01285">
    <property type="entry name" value="nucleoside_deaminase"/>
    <property type="match status" value="1"/>
</dbReference>
<comment type="function">
    <text evidence="8">Catalyzes the deamination of adenosine to inosine at the wobble position 34 of tRNA(Arg2).</text>
</comment>
<name>A0ABP7RPN7_9BURK</name>
<dbReference type="SUPFAM" id="SSF53474">
    <property type="entry name" value="alpha/beta-Hydrolases"/>
    <property type="match status" value="1"/>
</dbReference>
<comment type="similarity">
    <text evidence="1">Belongs to the cytidine and deoxycytidylate deaminase family. ADAT2 subfamily.</text>
</comment>
<dbReference type="PROSITE" id="PS00903">
    <property type="entry name" value="CYT_DCMP_DEAMINASES_1"/>
    <property type="match status" value="1"/>
</dbReference>
<keyword evidence="5 8" id="KW-0378">Hydrolase</keyword>
<organism evidence="10 11">
    <name type="scientific">Comamonas faecalis</name>
    <dbReference type="NCBI Taxonomy" id="1387849"/>
    <lineage>
        <taxon>Bacteria</taxon>
        <taxon>Pseudomonadati</taxon>
        <taxon>Pseudomonadota</taxon>
        <taxon>Betaproteobacteria</taxon>
        <taxon>Burkholderiales</taxon>
        <taxon>Comamonadaceae</taxon>
        <taxon>Comamonas</taxon>
    </lineage>
</organism>
<keyword evidence="3 8" id="KW-0819">tRNA processing</keyword>
<evidence type="ECO:0000256" key="8">
    <source>
        <dbReference type="HAMAP-Rule" id="MF_00972"/>
    </source>
</evidence>
<evidence type="ECO:0000259" key="9">
    <source>
        <dbReference type="PROSITE" id="PS51747"/>
    </source>
</evidence>
<dbReference type="PANTHER" id="PTHR11079:SF202">
    <property type="entry name" value="TRNA-SPECIFIC ADENOSINE DEAMINASE"/>
    <property type="match status" value="1"/>
</dbReference>
<dbReference type="InterPro" id="IPR028883">
    <property type="entry name" value="tRNA_aden_deaminase"/>
</dbReference>
<dbReference type="InterPro" id="IPR058535">
    <property type="entry name" value="MafB19-deam"/>
</dbReference>
<dbReference type="PRINTS" id="PR00412">
    <property type="entry name" value="EPOXHYDRLASE"/>
</dbReference>
<sequence>MREALQLARAAMQAGEVPVGAVVVKDGAVIGRGSNAPVARHDPTAHAEVIALRAAAQQLGNYRLDGCTLYVTLEPCTMCAGAMLHARLARVVYGAADPKTGVAGSLLDLFAHSRLNHQTRVSAGVLAGECGALLHDFFRARRVDRRAAHPLRQDALRTPDAAFAQLPDWPWPPRYVSDLPALAGLRMHYVDEGPRDAPLTWLCLHASPAWSYAWRHMLPVLLRAGHRVVAPDLIGFGRSDKPKKEAAHRLDWHRQVLAELVQRLDLHNIITLAQPGAVLPAPVGSDVPLVQVLQRAVDDSLPFPDAGHRAGLRAFARLDMPTRAAACSLPDASAASARRAVEYSARYARPS</sequence>
<evidence type="ECO:0000256" key="2">
    <source>
        <dbReference type="ARBA" id="ARBA00011738"/>
    </source>
</evidence>
<comment type="cofactor">
    <cofactor evidence="8">
        <name>Zn(2+)</name>
        <dbReference type="ChEBI" id="CHEBI:29105"/>
    </cofactor>
    <text evidence="8">Binds 1 zinc ion per subunit.</text>
</comment>
<dbReference type="InterPro" id="IPR016193">
    <property type="entry name" value="Cytidine_deaminase-like"/>
</dbReference>
<dbReference type="Gene3D" id="3.40.140.10">
    <property type="entry name" value="Cytidine Deaminase, domain 2"/>
    <property type="match status" value="1"/>
</dbReference>
<comment type="subunit">
    <text evidence="2 8">Homodimer.</text>
</comment>
<dbReference type="InterPro" id="IPR000073">
    <property type="entry name" value="AB_hydrolase_1"/>
</dbReference>
<evidence type="ECO:0000256" key="7">
    <source>
        <dbReference type="ARBA" id="ARBA00048045"/>
    </source>
</evidence>
<keyword evidence="11" id="KW-1185">Reference proteome</keyword>
<dbReference type="NCBIfam" id="NF008113">
    <property type="entry name" value="PRK10860.1"/>
    <property type="match status" value="1"/>
</dbReference>
<evidence type="ECO:0000256" key="3">
    <source>
        <dbReference type="ARBA" id="ARBA00022694"/>
    </source>
</evidence>